<keyword evidence="1" id="KW-1133">Transmembrane helix</keyword>
<dbReference type="InterPro" id="IPR006311">
    <property type="entry name" value="TAT_signal"/>
</dbReference>
<feature type="transmembrane region" description="Helical" evidence="1">
    <location>
        <begin position="318"/>
        <end position="340"/>
    </location>
</feature>
<evidence type="ECO:0000313" key="2">
    <source>
        <dbReference type="EMBL" id="QGX95345.1"/>
    </source>
</evidence>
<feature type="transmembrane region" description="Helical" evidence="1">
    <location>
        <begin position="407"/>
        <end position="437"/>
    </location>
</feature>
<keyword evidence="3" id="KW-1185">Reference proteome</keyword>
<accession>A0A6B9F4F4</accession>
<feature type="transmembrane region" description="Helical" evidence="1">
    <location>
        <begin position="225"/>
        <end position="246"/>
    </location>
</feature>
<evidence type="ECO:0000256" key="1">
    <source>
        <dbReference type="SAM" id="Phobius"/>
    </source>
</evidence>
<protein>
    <submittedName>
        <fullName evidence="2">Uncharacterized protein</fullName>
    </submittedName>
</protein>
<dbReference type="PROSITE" id="PS51318">
    <property type="entry name" value="TAT"/>
    <property type="match status" value="1"/>
</dbReference>
<organism evidence="2 3">
    <name type="scientific">Haloplanus rallus</name>
    <dbReference type="NCBI Taxonomy" id="1816183"/>
    <lineage>
        <taxon>Archaea</taxon>
        <taxon>Methanobacteriati</taxon>
        <taxon>Methanobacteriota</taxon>
        <taxon>Stenosarchaea group</taxon>
        <taxon>Halobacteria</taxon>
        <taxon>Halobacteriales</taxon>
        <taxon>Haloferacaceae</taxon>
        <taxon>Haloplanus</taxon>
    </lineage>
</organism>
<dbReference type="GeneID" id="99246623"/>
<gene>
    <name evidence="2" type="ORF">EI982_11315</name>
</gene>
<feature type="transmembrane region" description="Helical" evidence="1">
    <location>
        <begin position="290"/>
        <end position="309"/>
    </location>
</feature>
<feature type="transmembrane region" description="Helical" evidence="1">
    <location>
        <begin position="262"/>
        <end position="284"/>
    </location>
</feature>
<dbReference type="OrthoDB" id="242474at2157"/>
<keyword evidence="1" id="KW-0812">Transmembrane</keyword>
<reference evidence="2 3" key="1">
    <citation type="submission" date="2018-12" db="EMBL/GenBank/DDBJ databases">
        <title>Complete genome sequence of Haloplanus rallus MBLA0036.</title>
        <authorList>
            <person name="Nam Y.-d."/>
            <person name="Kang J."/>
            <person name="Chung W.-H."/>
            <person name="Park Y.S."/>
        </authorList>
    </citation>
    <scope>NUCLEOTIDE SEQUENCE [LARGE SCALE GENOMIC DNA]</scope>
    <source>
        <strain evidence="2 3">MBLA0036</strain>
    </source>
</reference>
<feature type="transmembrane region" description="Helical" evidence="1">
    <location>
        <begin position="383"/>
        <end position="401"/>
    </location>
</feature>
<sequence length="450" mass="46038">MVPHPSPRRTLLAALLVGLLVVPAGAATASPRPVAVCEPCERGFESAAQTNDVDVRIERSTATMRVHRNGSATWTVENRLNDTAAFENTSLRRSVAEEAILIHDARLLSTSVSGDTLRMRYRTPDAATEAAGGTLRVDYFRDDPGAMVRNGLGADRLTLVAPEGMVVERGLPGADVSGRRMTVTAFEGSGDGPFVMLAPADDPLAPLWSLVAVSLPMLPVVGRNLFLLVAVPAAVFAGGLAALAWVTDRADLGTTATPDRRALVVAALGVLALAHPLYAGVVLAGASPPLFAAGVGTIVLGGSLSIPAVRDGLSTRRLAALIAFAFAAALAAGFLLRTLASGDLSIHEGADVVGIVLPALPVYAVTLVGYAAAADRLRHRHGLAAAVGALALVLGATFPIASRGGTLYFLSVVLAVLGAVAAVVVGVPFFLLGYGLVDPSGRGPRGAADG</sequence>
<evidence type="ECO:0000313" key="3">
    <source>
        <dbReference type="Proteomes" id="UP000428325"/>
    </source>
</evidence>
<dbReference type="KEGG" id="hra:EI982_11315"/>
<keyword evidence="1" id="KW-0472">Membrane</keyword>
<proteinExistence type="predicted"/>
<dbReference type="EMBL" id="CP034345">
    <property type="protein sequence ID" value="QGX95345.1"/>
    <property type="molecule type" value="Genomic_DNA"/>
</dbReference>
<dbReference type="RefSeq" id="WP_157689803.1">
    <property type="nucleotide sequence ID" value="NZ_CP034345.1"/>
</dbReference>
<feature type="transmembrane region" description="Helical" evidence="1">
    <location>
        <begin position="352"/>
        <end position="371"/>
    </location>
</feature>
<dbReference type="Proteomes" id="UP000428325">
    <property type="component" value="Chromosome"/>
</dbReference>
<name>A0A6B9F4F4_9EURY</name>
<dbReference type="AlphaFoldDB" id="A0A6B9F4F4"/>